<name>A0A9P4UIN5_9PLEO</name>
<feature type="region of interest" description="Disordered" evidence="1">
    <location>
        <begin position="192"/>
        <end position="211"/>
    </location>
</feature>
<reference evidence="2" key="1">
    <citation type="journal article" date="2020" name="Stud. Mycol.">
        <title>101 Dothideomycetes genomes: a test case for predicting lifestyles and emergence of pathogens.</title>
        <authorList>
            <person name="Haridas S."/>
            <person name="Albert R."/>
            <person name="Binder M."/>
            <person name="Bloem J."/>
            <person name="Labutti K."/>
            <person name="Salamov A."/>
            <person name="Andreopoulos B."/>
            <person name="Baker S."/>
            <person name="Barry K."/>
            <person name="Bills G."/>
            <person name="Bluhm B."/>
            <person name="Cannon C."/>
            <person name="Castanera R."/>
            <person name="Culley D."/>
            <person name="Daum C."/>
            <person name="Ezra D."/>
            <person name="Gonzalez J."/>
            <person name="Henrissat B."/>
            <person name="Kuo A."/>
            <person name="Liang C."/>
            <person name="Lipzen A."/>
            <person name="Lutzoni F."/>
            <person name="Magnuson J."/>
            <person name="Mondo S."/>
            <person name="Nolan M."/>
            <person name="Ohm R."/>
            <person name="Pangilinan J."/>
            <person name="Park H.-J."/>
            <person name="Ramirez L."/>
            <person name="Alfaro M."/>
            <person name="Sun H."/>
            <person name="Tritt A."/>
            <person name="Yoshinaga Y."/>
            <person name="Zwiers L.-H."/>
            <person name="Turgeon B."/>
            <person name="Goodwin S."/>
            <person name="Spatafora J."/>
            <person name="Crous P."/>
            <person name="Grigoriev I."/>
        </authorList>
    </citation>
    <scope>NUCLEOTIDE SEQUENCE</scope>
    <source>
        <strain evidence="2">CBS 690.94</strain>
    </source>
</reference>
<comment type="caution">
    <text evidence="2">The sequence shown here is derived from an EMBL/GenBank/DDBJ whole genome shotgun (WGS) entry which is preliminary data.</text>
</comment>
<protein>
    <submittedName>
        <fullName evidence="2">Uncharacterized protein</fullName>
    </submittedName>
</protein>
<proteinExistence type="predicted"/>
<sequence length="211" mass="23515">MRLFLIPLKTDFRKTELPFTVRMYQDLAPTYLETHTYDNIRGQIRKTGGMFLAVGSLEVQQFPKCYDNSTHPSLTACCRPKSCVSHMPPLFPSDGTPDAILDNPLRHAAHSAPRARGASLAVSITHELSSYTTTFGLIYHVFDGATTSVAINFFHHISSIHRLIRLSWPTGATFPVLCVVCATKCEANIYATPPPRPDTEPYPTTPDQDYD</sequence>
<evidence type="ECO:0000256" key="1">
    <source>
        <dbReference type="SAM" id="MobiDB-lite"/>
    </source>
</evidence>
<feature type="compositionally biased region" description="Low complexity" evidence="1">
    <location>
        <begin position="201"/>
        <end position="211"/>
    </location>
</feature>
<dbReference type="EMBL" id="MU001493">
    <property type="protein sequence ID" value="KAF2450487.1"/>
    <property type="molecule type" value="Genomic_DNA"/>
</dbReference>
<accession>A0A9P4UIN5</accession>
<gene>
    <name evidence="2" type="ORF">P171DRAFT_479572</name>
</gene>
<evidence type="ECO:0000313" key="2">
    <source>
        <dbReference type="EMBL" id="KAF2450487.1"/>
    </source>
</evidence>
<evidence type="ECO:0000313" key="3">
    <source>
        <dbReference type="Proteomes" id="UP000799764"/>
    </source>
</evidence>
<dbReference type="AlphaFoldDB" id="A0A9P4UIN5"/>
<dbReference type="Proteomes" id="UP000799764">
    <property type="component" value="Unassembled WGS sequence"/>
</dbReference>
<keyword evidence="3" id="KW-1185">Reference proteome</keyword>
<organism evidence="2 3">
    <name type="scientific">Karstenula rhodostoma CBS 690.94</name>
    <dbReference type="NCBI Taxonomy" id="1392251"/>
    <lineage>
        <taxon>Eukaryota</taxon>
        <taxon>Fungi</taxon>
        <taxon>Dikarya</taxon>
        <taxon>Ascomycota</taxon>
        <taxon>Pezizomycotina</taxon>
        <taxon>Dothideomycetes</taxon>
        <taxon>Pleosporomycetidae</taxon>
        <taxon>Pleosporales</taxon>
        <taxon>Massarineae</taxon>
        <taxon>Didymosphaeriaceae</taxon>
        <taxon>Karstenula</taxon>
    </lineage>
</organism>